<evidence type="ECO:0000256" key="1">
    <source>
        <dbReference type="ARBA" id="ARBA00022741"/>
    </source>
</evidence>
<dbReference type="STRING" id="554055.A0A2P6VC37"/>
<dbReference type="Gene3D" id="3.90.640.10">
    <property type="entry name" value="Actin, Chain A, domain 4"/>
    <property type="match status" value="1"/>
</dbReference>
<feature type="region of interest" description="Disordered" evidence="3">
    <location>
        <begin position="531"/>
        <end position="580"/>
    </location>
</feature>
<keyword evidence="2" id="KW-0067">ATP-binding</keyword>
<organism evidence="6 7">
    <name type="scientific">Micractinium conductrix</name>
    <dbReference type="NCBI Taxonomy" id="554055"/>
    <lineage>
        <taxon>Eukaryota</taxon>
        <taxon>Viridiplantae</taxon>
        <taxon>Chlorophyta</taxon>
        <taxon>core chlorophytes</taxon>
        <taxon>Trebouxiophyceae</taxon>
        <taxon>Chlorellales</taxon>
        <taxon>Chlorellaceae</taxon>
        <taxon>Chlorella clade</taxon>
        <taxon>Micractinium</taxon>
    </lineage>
</organism>
<dbReference type="InterPro" id="IPR043129">
    <property type="entry name" value="ATPase_NBD"/>
</dbReference>
<proteinExistence type="predicted"/>
<dbReference type="PANTHER" id="PTHR19375">
    <property type="entry name" value="HEAT SHOCK PROTEIN 70KDA"/>
    <property type="match status" value="1"/>
</dbReference>
<dbReference type="SUPFAM" id="SSF47954">
    <property type="entry name" value="Cyclin-like"/>
    <property type="match status" value="1"/>
</dbReference>
<dbReference type="OrthoDB" id="2401965at2759"/>
<dbReference type="SUPFAM" id="SSF53067">
    <property type="entry name" value="Actin-like ATPase domain"/>
    <property type="match status" value="2"/>
</dbReference>
<dbReference type="InterPro" id="IPR013126">
    <property type="entry name" value="Hsp_70_fam"/>
</dbReference>
<evidence type="ECO:0000256" key="4">
    <source>
        <dbReference type="SAM" id="SignalP"/>
    </source>
</evidence>
<feature type="compositionally biased region" description="Basic residues" evidence="3">
    <location>
        <begin position="563"/>
        <end position="572"/>
    </location>
</feature>
<evidence type="ECO:0000256" key="2">
    <source>
        <dbReference type="ARBA" id="ARBA00022840"/>
    </source>
</evidence>
<dbReference type="Proteomes" id="UP000239649">
    <property type="component" value="Unassembled WGS sequence"/>
</dbReference>
<gene>
    <name evidence="6" type="ORF">C2E20_5133</name>
</gene>
<dbReference type="AlphaFoldDB" id="A0A2P6VC37"/>
<accession>A0A2P6VC37</accession>
<dbReference type="Pfam" id="PF00012">
    <property type="entry name" value="HSP70"/>
    <property type="match status" value="2"/>
</dbReference>
<comment type="caution">
    <text evidence="6">The sequence shown here is derived from an EMBL/GenBank/DDBJ whole genome shotgun (WGS) entry which is preliminary data.</text>
</comment>
<feature type="chain" id="PRO_5015126072" evidence="4">
    <location>
        <begin position="20"/>
        <end position="971"/>
    </location>
</feature>
<name>A0A2P6VC37_9CHLO</name>
<keyword evidence="1" id="KW-0547">Nucleotide-binding</keyword>
<dbReference type="EMBL" id="LHPF02000014">
    <property type="protein sequence ID" value="PSC71655.1"/>
    <property type="molecule type" value="Genomic_DNA"/>
</dbReference>
<evidence type="ECO:0000313" key="6">
    <source>
        <dbReference type="EMBL" id="PSC71655.1"/>
    </source>
</evidence>
<dbReference type="InterPro" id="IPR018181">
    <property type="entry name" value="Heat_shock_70_CS"/>
</dbReference>
<feature type="compositionally biased region" description="Low complexity" evidence="3">
    <location>
        <begin position="911"/>
        <end position="922"/>
    </location>
</feature>
<keyword evidence="4" id="KW-0732">Signal</keyword>
<feature type="domain" description="Transcription factor TFIIB cyclin-like" evidence="5">
    <location>
        <begin position="667"/>
        <end position="751"/>
    </location>
</feature>
<feature type="region of interest" description="Disordered" evidence="3">
    <location>
        <begin position="898"/>
        <end position="971"/>
    </location>
</feature>
<evidence type="ECO:0000259" key="5">
    <source>
        <dbReference type="Pfam" id="PF00382"/>
    </source>
</evidence>
<dbReference type="InterPro" id="IPR036915">
    <property type="entry name" value="Cyclin-like_sf"/>
</dbReference>
<dbReference type="PRINTS" id="PR00301">
    <property type="entry name" value="HEATSHOCK70"/>
</dbReference>
<reference evidence="6 7" key="1">
    <citation type="journal article" date="2018" name="Plant J.">
        <title>Genome sequences of Chlorella sorokiniana UTEX 1602 and Micractinium conductrix SAG 241.80: implications to maltose excretion by a green alga.</title>
        <authorList>
            <person name="Arriola M.B."/>
            <person name="Velmurugan N."/>
            <person name="Zhang Y."/>
            <person name="Plunkett M.H."/>
            <person name="Hondzo H."/>
            <person name="Barney B.M."/>
        </authorList>
    </citation>
    <scope>NUCLEOTIDE SEQUENCE [LARGE SCALE GENOMIC DNA]</scope>
    <source>
        <strain evidence="6 7">SAG 241.80</strain>
    </source>
</reference>
<dbReference type="PROSITE" id="PS01036">
    <property type="entry name" value="HSP70_3"/>
    <property type="match status" value="1"/>
</dbReference>
<keyword evidence="7" id="KW-1185">Reference proteome</keyword>
<dbReference type="InterPro" id="IPR013150">
    <property type="entry name" value="TFIIB_cyclin"/>
</dbReference>
<feature type="compositionally biased region" description="Basic and acidic residues" evidence="3">
    <location>
        <begin position="934"/>
        <end position="962"/>
    </location>
</feature>
<dbReference type="GO" id="GO:0005524">
    <property type="term" value="F:ATP binding"/>
    <property type="evidence" value="ECO:0007669"/>
    <property type="project" value="UniProtKB-KW"/>
</dbReference>
<dbReference type="PROSITE" id="PS00297">
    <property type="entry name" value="HSP70_1"/>
    <property type="match status" value="1"/>
</dbReference>
<evidence type="ECO:0000256" key="3">
    <source>
        <dbReference type="SAM" id="MobiDB-lite"/>
    </source>
</evidence>
<dbReference type="Gene3D" id="1.10.472.170">
    <property type="match status" value="1"/>
</dbReference>
<dbReference type="PROSITE" id="PS00329">
    <property type="entry name" value="HSP70_2"/>
    <property type="match status" value="1"/>
</dbReference>
<protein>
    <submittedName>
        <fullName evidence="6">Molecular chaperone</fullName>
    </submittedName>
</protein>
<dbReference type="GO" id="GO:0140662">
    <property type="term" value="F:ATP-dependent protein folding chaperone"/>
    <property type="evidence" value="ECO:0007669"/>
    <property type="project" value="InterPro"/>
</dbReference>
<dbReference type="Gene3D" id="3.30.420.40">
    <property type="match status" value="4"/>
</dbReference>
<sequence>MRAVSAVVLTSCQLLTANGSSTRHAGEPRRHAARCCRPQRRRATGRPAAAAADGGAPIAEEEELGCVLGIDLGTTNSCAALMEGGDPVVVPNQEGAPTTPSVVAFAADGSVLVGAPARRQAAINPANTFFSVKRLIGKSYVEVEQDAGQLSYAVAADDDGFVVLECPQLAAAAADGASAGDGGEEEEGAGPGRLYPEEISAYVLANLIDAAQKFTGRPVTKAVVSVPAYFNDEQREATITAGRIAGLEKIRIIREPVAAALAYGLDALQDQTVLVFDLGGGTFDVSLLEVGGGVIEVLSTGGDASLGGDDWDKVIMQWLIKEHLRPARVDCRDPRLLANLRGVAEAAKIKLSSEDKVVIRMPVGGGIEAVLTQKMFESMTKDLFRRARLPLDQACWQAGVDLGTAVKEYDDAVRSVKKGGSKRGATKQGQAAAELAASGVQIRPKRRLPVGEVLLVGGATRMPAIRRFVRNMTGLEAAEFVVDPDQAVALGAAVQAGIYEGQVSDLMVMDVWQASLMRAFAKLQAQREEEEELGLAAGGDAAEQRERRGGGDTSASDDEGGHCCRHRRHRRLPPPLRRPPATMEGACPRCGAEDAVELDLVQGVSACTVCGAVLAEEPLVNAAEFDEGGARMGTAVHAADTGEVAAAFALDSSGAALTIKRSKTGSSQAKTKARVREMAALLQVQPAVQNQAVHLLEQALPLLTVAWRRDNLAAAAAYAACRLNSLPLTLADVSSATQIDVHTLGRHYLGLVRLLELQPPLLLPADLLPRAVDRVTQQAAASGALSSAHVAALRRDAATLLGWMSRQLERRQLPLASVGAALVLAGEMSAVALSLGHVCTSLQLSRTTLDRKLAQVRARLVELSGLLPYAASVDARNVGTHARTIMQLTMLLGCAAPDGSDTTSQAEGKAQQQQQQQQQQQEQRQEEEGEEEEQQRQRQEEEQQRQRQEEEEQQRQRQEERQQQQQQQEQR</sequence>
<dbReference type="Pfam" id="PF00382">
    <property type="entry name" value="TFIIB"/>
    <property type="match status" value="1"/>
</dbReference>
<dbReference type="GO" id="GO:0017025">
    <property type="term" value="F:TBP-class protein binding"/>
    <property type="evidence" value="ECO:0007669"/>
    <property type="project" value="InterPro"/>
</dbReference>
<dbReference type="FunFam" id="3.90.640.10:FF:000003">
    <property type="entry name" value="Molecular chaperone DnaK"/>
    <property type="match status" value="1"/>
</dbReference>
<feature type="signal peptide" evidence="4">
    <location>
        <begin position="1"/>
        <end position="19"/>
    </location>
</feature>
<evidence type="ECO:0000313" key="7">
    <source>
        <dbReference type="Proteomes" id="UP000239649"/>
    </source>
</evidence>